<sequence>ADTVTPLSVDDYGVMGMDDQSAMNESAVDEDANPFPNVDEAELNIPQ</sequence>
<feature type="region of interest" description="Disordered" evidence="1">
    <location>
        <begin position="23"/>
        <end position="47"/>
    </location>
</feature>
<protein>
    <submittedName>
        <fullName evidence="2">Uncharacterized protein</fullName>
    </submittedName>
</protein>
<gene>
    <name evidence="2" type="ORF">Tci_926288</name>
</gene>
<accession>A0A699X492</accession>
<organism evidence="2">
    <name type="scientific">Tanacetum cinerariifolium</name>
    <name type="common">Dalmatian daisy</name>
    <name type="synonym">Chrysanthemum cinerariifolium</name>
    <dbReference type="NCBI Taxonomy" id="118510"/>
    <lineage>
        <taxon>Eukaryota</taxon>
        <taxon>Viridiplantae</taxon>
        <taxon>Streptophyta</taxon>
        <taxon>Embryophyta</taxon>
        <taxon>Tracheophyta</taxon>
        <taxon>Spermatophyta</taxon>
        <taxon>Magnoliopsida</taxon>
        <taxon>eudicotyledons</taxon>
        <taxon>Gunneridae</taxon>
        <taxon>Pentapetalae</taxon>
        <taxon>asterids</taxon>
        <taxon>campanulids</taxon>
        <taxon>Asterales</taxon>
        <taxon>Asteraceae</taxon>
        <taxon>Asteroideae</taxon>
        <taxon>Anthemideae</taxon>
        <taxon>Anthemidinae</taxon>
        <taxon>Tanacetum</taxon>
    </lineage>
</organism>
<comment type="caution">
    <text evidence="2">The sequence shown here is derived from an EMBL/GenBank/DDBJ whole genome shotgun (WGS) entry which is preliminary data.</text>
</comment>
<reference evidence="2" key="1">
    <citation type="journal article" date="2019" name="Sci. Rep.">
        <title>Draft genome of Tanacetum cinerariifolium, the natural source of mosquito coil.</title>
        <authorList>
            <person name="Yamashiro T."/>
            <person name="Shiraishi A."/>
            <person name="Satake H."/>
            <person name="Nakayama K."/>
        </authorList>
    </citation>
    <scope>NUCLEOTIDE SEQUENCE</scope>
</reference>
<dbReference type="EMBL" id="BKCJ011804544">
    <property type="protein sequence ID" value="GFD54319.1"/>
    <property type="molecule type" value="Genomic_DNA"/>
</dbReference>
<proteinExistence type="predicted"/>
<name>A0A699X492_TANCI</name>
<feature type="non-terminal residue" evidence="2">
    <location>
        <position position="1"/>
    </location>
</feature>
<dbReference type="AlphaFoldDB" id="A0A699X492"/>
<evidence type="ECO:0000313" key="2">
    <source>
        <dbReference type="EMBL" id="GFD54319.1"/>
    </source>
</evidence>
<evidence type="ECO:0000256" key="1">
    <source>
        <dbReference type="SAM" id="MobiDB-lite"/>
    </source>
</evidence>